<dbReference type="OrthoDB" id="336321at2759"/>
<comment type="subcellular location">
    <subcellularLocation>
        <location evidence="1">Nucleus</location>
    </subcellularLocation>
</comment>
<evidence type="ECO:0000313" key="4">
    <source>
        <dbReference type="Proteomes" id="UP000244803"/>
    </source>
</evidence>
<dbReference type="GO" id="GO:0000724">
    <property type="term" value="P:double-strand break repair via homologous recombination"/>
    <property type="evidence" value="ECO:0007669"/>
    <property type="project" value="TreeGrafter"/>
</dbReference>
<reference evidence="3" key="1">
    <citation type="submission" date="2022-07" db="EMBL/GenBank/DDBJ databases">
        <title>Evaluation of T. orientalis genome assembly methods using nanopore sequencing and analysis of variation between genomes.</title>
        <authorList>
            <person name="Yam J."/>
            <person name="Micallef M.L."/>
            <person name="Liu M."/>
            <person name="Djordjevic S.P."/>
            <person name="Bogema D.R."/>
            <person name="Jenkins C."/>
        </authorList>
    </citation>
    <scope>NUCLEOTIDE SEQUENCE</scope>
    <source>
        <strain evidence="3">Fish Creek</strain>
    </source>
</reference>
<name>A0A976M955_THEOR</name>
<dbReference type="GO" id="GO:0000400">
    <property type="term" value="F:four-way junction DNA binding"/>
    <property type="evidence" value="ECO:0007669"/>
    <property type="project" value="TreeGrafter"/>
</dbReference>
<dbReference type="GO" id="GO:0005657">
    <property type="term" value="C:replication fork"/>
    <property type="evidence" value="ECO:0007669"/>
    <property type="project" value="TreeGrafter"/>
</dbReference>
<organism evidence="3 4">
    <name type="scientific">Theileria orientalis</name>
    <dbReference type="NCBI Taxonomy" id="68886"/>
    <lineage>
        <taxon>Eukaryota</taxon>
        <taxon>Sar</taxon>
        <taxon>Alveolata</taxon>
        <taxon>Apicomplexa</taxon>
        <taxon>Aconoidasida</taxon>
        <taxon>Piroplasmida</taxon>
        <taxon>Theileriidae</taxon>
        <taxon>Theileria</taxon>
    </lineage>
</organism>
<dbReference type="GO" id="GO:0007131">
    <property type="term" value="P:reciprocal meiotic recombination"/>
    <property type="evidence" value="ECO:0007669"/>
    <property type="project" value="TreeGrafter"/>
</dbReference>
<dbReference type="GO" id="GO:0033063">
    <property type="term" value="C:Rad51B-Rad51C-Rad51D-XRCC2 complex"/>
    <property type="evidence" value="ECO:0007669"/>
    <property type="project" value="TreeGrafter"/>
</dbReference>
<dbReference type="InterPro" id="IPR051988">
    <property type="entry name" value="HRR_RAD51_Paralog"/>
</dbReference>
<dbReference type="Proteomes" id="UP000244803">
    <property type="component" value="Chromosome 4"/>
</dbReference>
<dbReference type="GO" id="GO:0008094">
    <property type="term" value="F:ATP-dependent activity, acting on DNA"/>
    <property type="evidence" value="ECO:0007669"/>
    <property type="project" value="TreeGrafter"/>
</dbReference>
<gene>
    <name evidence="3" type="ORF">MACJ_002804</name>
</gene>
<proteinExistence type="predicted"/>
<keyword evidence="2" id="KW-0539">Nucleus</keyword>
<dbReference type="GO" id="GO:0000723">
    <property type="term" value="P:telomere maintenance"/>
    <property type="evidence" value="ECO:0007669"/>
    <property type="project" value="TreeGrafter"/>
</dbReference>
<dbReference type="SUPFAM" id="SSF52540">
    <property type="entry name" value="P-loop containing nucleoside triphosphate hydrolases"/>
    <property type="match status" value="1"/>
</dbReference>
<evidence type="ECO:0000256" key="1">
    <source>
        <dbReference type="ARBA" id="ARBA00004123"/>
    </source>
</evidence>
<evidence type="ECO:0000256" key="2">
    <source>
        <dbReference type="ARBA" id="ARBA00023242"/>
    </source>
</evidence>
<evidence type="ECO:0008006" key="5">
    <source>
        <dbReference type="Google" id="ProtNLM"/>
    </source>
</evidence>
<sequence length="287" mass="32859">MIDTPSSPECDDKVISYTILKTLEECSKSSISRLNAKRLTPTRSQSINTLLSGGIYTQEITEIFGDDFEANAELLTHLIFENLEEDPLAEAIIITTNYSQNENRLLDVCREFYKRTKNSTRLDHYIANTLNRIHIVPCLSSNDLYHILSMIYEKKYKKDSVYHLSIVTIHIFSSLFDDSNPNYFKKHSRFLSFALRDLAIHMNCAIFVSNFQTQLSISNEAVFDPFLETDNAVFSKLSELWHSVVNTRIYLQSYTMGNLLMVRSKVVKGKMSGYPETTISLVKSSAD</sequence>
<evidence type="ECO:0000313" key="3">
    <source>
        <dbReference type="EMBL" id="UKJ89553.1"/>
    </source>
</evidence>
<dbReference type="GO" id="GO:0042148">
    <property type="term" value="P:DNA strand invasion"/>
    <property type="evidence" value="ECO:0007669"/>
    <property type="project" value="TreeGrafter"/>
</dbReference>
<dbReference type="AlphaFoldDB" id="A0A976M955"/>
<dbReference type="PANTHER" id="PTHR46457:SF1">
    <property type="entry name" value="DNA REPAIR PROTEIN RAD51 HOMOLOG 4"/>
    <property type="match status" value="1"/>
</dbReference>
<dbReference type="PANTHER" id="PTHR46457">
    <property type="entry name" value="DNA REPAIR PROTEIN RAD51 HOMOLOG 4"/>
    <property type="match status" value="1"/>
</dbReference>
<dbReference type="InterPro" id="IPR027417">
    <property type="entry name" value="P-loop_NTPase"/>
</dbReference>
<accession>A0A976M955</accession>
<dbReference type="GO" id="GO:0005815">
    <property type="term" value="C:microtubule organizing center"/>
    <property type="evidence" value="ECO:0007669"/>
    <property type="project" value="TreeGrafter"/>
</dbReference>
<dbReference type="GO" id="GO:0003697">
    <property type="term" value="F:single-stranded DNA binding"/>
    <property type="evidence" value="ECO:0007669"/>
    <property type="project" value="TreeGrafter"/>
</dbReference>
<protein>
    <recommendedName>
        <fullName evidence="5">DNA recombination and repair protein Rad51-like C-terminal domain-containing protein</fullName>
    </recommendedName>
</protein>
<dbReference type="Gene3D" id="3.40.50.300">
    <property type="entry name" value="P-loop containing nucleotide triphosphate hydrolases"/>
    <property type="match status" value="1"/>
</dbReference>
<dbReference type="EMBL" id="CP056067">
    <property type="protein sequence ID" value="UKJ89553.1"/>
    <property type="molecule type" value="Genomic_DNA"/>
</dbReference>